<gene>
    <name evidence="5" type="ORF">OLMES_3122</name>
</gene>
<protein>
    <submittedName>
        <fullName evidence="5">Methyltransferase</fullName>
    </submittedName>
</protein>
<dbReference type="GO" id="GO:0032259">
    <property type="term" value="P:methylation"/>
    <property type="evidence" value="ECO:0007669"/>
    <property type="project" value="UniProtKB-KW"/>
</dbReference>
<evidence type="ECO:0000313" key="6">
    <source>
        <dbReference type="Proteomes" id="UP000196027"/>
    </source>
</evidence>
<feature type="domain" description="Methyltransferase type 11" evidence="4">
    <location>
        <begin position="42"/>
        <end position="133"/>
    </location>
</feature>
<reference evidence="5 6" key="1">
    <citation type="submission" date="2017-05" db="EMBL/GenBank/DDBJ databases">
        <title>Genomic insights into alkan degradation activity of Oleiphilus messinensis.</title>
        <authorList>
            <person name="Kozyavkin S.A."/>
            <person name="Slesarev A.I."/>
            <person name="Golyshin P.N."/>
            <person name="Korzhenkov A."/>
            <person name="Golyshina O.N."/>
            <person name="Toshchakov S.V."/>
        </authorList>
    </citation>
    <scope>NUCLEOTIDE SEQUENCE [LARGE SCALE GENOMIC DNA]</scope>
    <source>
        <strain evidence="5 6">ME102</strain>
    </source>
</reference>
<keyword evidence="2 5" id="KW-0489">Methyltransferase</keyword>
<dbReference type="SUPFAM" id="SSF53335">
    <property type="entry name" value="S-adenosyl-L-methionine-dependent methyltransferases"/>
    <property type="match status" value="1"/>
</dbReference>
<name>A0A1Y0ICH3_9GAMM</name>
<dbReference type="InterPro" id="IPR029063">
    <property type="entry name" value="SAM-dependent_MTases_sf"/>
</dbReference>
<dbReference type="OrthoDB" id="9797252at2"/>
<evidence type="ECO:0000259" key="4">
    <source>
        <dbReference type="Pfam" id="PF08241"/>
    </source>
</evidence>
<evidence type="ECO:0000313" key="5">
    <source>
        <dbReference type="EMBL" id="ARU57165.1"/>
    </source>
</evidence>
<dbReference type="Pfam" id="PF08241">
    <property type="entry name" value="Methyltransf_11"/>
    <property type="match status" value="1"/>
</dbReference>
<accession>A0A1Y0ICH3</accession>
<dbReference type="AlphaFoldDB" id="A0A1Y0ICH3"/>
<evidence type="ECO:0000256" key="2">
    <source>
        <dbReference type="ARBA" id="ARBA00022603"/>
    </source>
</evidence>
<keyword evidence="6" id="KW-1185">Reference proteome</keyword>
<evidence type="ECO:0000256" key="1">
    <source>
        <dbReference type="ARBA" id="ARBA00008361"/>
    </source>
</evidence>
<keyword evidence="3 5" id="KW-0808">Transferase</keyword>
<dbReference type="CDD" id="cd02440">
    <property type="entry name" value="AdoMet_MTases"/>
    <property type="match status" value="1"/>
</dbReference>
<dbReference type="PANTHER" id="PTHR44942:SF4">
    <property type="entry name" value="METHYLTRANSFERASE TYPE 11 DOMAIN-CONTAINING PROTEIN"/>
    <property type="match status" value="1"/>
</dbReference>
<dbReference type="InterPro" id="IPR013216">
    <property type="entry name" value="Methyltransf_11"/>
</dbReference>
<dbReference type="KEGG" id="ome:OLMES_3122"/>
<dbReference type="InterPro" id="IPR051052">
    <property type="entry name" value="Diverse_substrate_MTase"/>
</dbReference>
<dbReference type="PANTHER" id="PTHR44942">
    <property type="entry name" value="METHYLTRANSF_11 DOMAIN-CONTAINING PROTEIN"/>
    <property type="match status" value="1"/>
</dbReference>
<dbReference type="Proteomes" id="UP000196027">
    <property type="component" value="Chromosome"/>
</dbReference>
<comment type="similarity">
    <text evidence="1">Belongs to the methyltransferase superfamily.</text>
</comment>
<sequence length="250" mass="28443">MNTQWDYSQLAEAYLKRPNYSDTAIQSILSIMGIDESSTICDVGAGTAHLTLALATSGCQIVSVEPNDNMRKHGQKRTELLRNVEWVKATGEATEQSGNTFDAVTFGSSFNVLDRPKALKEVRRIAKPYGWFAAMWNHRDLQNPIQADIEKIIMSHIPEYNYGVRREDQTSIINESGYFKDVVKLEGSVIHKQSIEEVVQAWRSHATLHRQSPGKFEQIIQDIENYLNSLDAVEIQIPYTTRIWLAQLRD</sequence>
<dbReference type="Gene3D" id="3.40.50.150">
    <property type="entry name" value="Vaccinia Virus protein VP39"/>
    <property type="match status" value="1"/>
</dbReference>
<organism evidence="5 6">
    <name type="scientific">Oleiphilus messinensis</name>
    <dbReference type="NCBI Taxonomy" id="141451"/>
    <lineage>
        <taxon>Bacteria</taxon>
        <taxon>Pseudomonadati</taxon>
        <taxon>Pseudomonadota</taxon>
        <taxon>Gammaproteobacteria</taxon>
        <taxon>Oceanospirillales</taxon>
        <taxon>Oleiphilaceae</taxon>
        <taxon>Oleiphilus</taxon>
    </lineage>
</organism>
<evidence type="ECO:0000256" key="3">
    <source>
        <dbReference type="ARBA" id="ARBA00022679"/>
    </source>
</evidence>
<dbReference type="EMBL" id="CP021425">
    <property type="protein sequence ID" value="ARU57165.1"/>
    <property type="molecule type" value="Genomic_DNA"/>
</dbReference>
<dbReference type="GO" id="GO:0008757">
    <property type="term" value="F:S-adenosylmethionine-dependent methyltransferase activity"/>
    <property type="evidence" value="ECO:0007669"/>
    <property type="project" value="InterPro"/>
</dbReference>
<dbReference type="RefSeq" id="WP_087462087.1">
    <property type="nucleotide sequence ID" value="NZ_CP021425.1"/>
</dbReference>
<proteinExistence type="inferred from homology"/>